<evidence type="ECO:0000256" key="1">
    <source>
        <dbReference type="ARBA" id="ARBA00001971"/>
    </source>
</evidence>
<comment type="cofactor">
    <cofactor evidence="1">
        <name>heme</name>
        <dbReference type="ChEBI" id="CHEBI:30413"/>
    </cofactor>
</comment>
<dbReference type="PROSITE" id="PS00086">
    <property type="entry name" value="CYTOCHROME_P450"/>
    <property type="match status" value="1"/>
</dbReference>
<dbReference type="SUPFAM" id="SSF48264">
    <property type="entry name" value="Cytochrome P450"/>
    <property type="match status" value="1"/>
</dbReference>
<evidence type="ECO:0000256" key="9">
    <source>
        <dbReference type="SAM" id="MobiDB-lite"/>
    </source>
</evidence>
<reference evidence="10 11" key="1">
    <citation type="journal article" date="2019" name="Int. J. Syst. Evol. Microbiol.">
        <title>The Global Catalogue of Microorganisms (GCM) 10K type strain sequencing project: providing services to taxonomists for standard genome sequencing and annotation.</title>
        <authorList>
            <consortium name="The Broad Institute Genomics Platform"/>
            <consortium name="The Broad Institute Genome Sequencing Center for Infectious Disease"/>
            <person name="Wu L."/>
            <person name="Ma J."/>
        </authorList>
    </citation>
    <scope>NUCLEOTIDE SEQUENCE [LARGE SCALE GENOMIC DNA]</scope>
    <source>
        <strain evidence="10 11">JCM 14969</strain>
    </source>
</reference>
<feature type="region of interest" description="Disordered" evidence="9">
    <location>
        <begin position="1"/>
        <end position="22"/>
    </location>
</feature>
<evidence type="ECO:0000256" key="2">
    <source>
        <dbReference type="ARBA" id="ARBA00010617"/>
    </source>
</evidence>
<evidence type="ECO:0000256" key="7">
    <source>
        <dbReference type="ARBA" id="ARBA00023033"/>
    </source>
</evidence>
<dbReference type="Gene3D" id="1.10.630.10">
    <property type="entry name" value="Cytochrome P450"/>
    <property type="match status" value="1"/>
</dbReference>
<organism evidence="10 11">
    <name type="scientific">Kribbella sancticallisti</name>
    <dbReference type="NCBI Taxonomy" id="460087"/>
    <lineage>
        <taxon>Bacteria</taxon>
        <taxon>Bacillati</taxon>
        <taxon>Actinomycetota</taxon>
        <taxon>Actinomycetes</taxon>
        <taxon>Propionibacteriales</taxon>
        <taxon>Kribbellaceae</taxon>
        <taxon>Kribbella</taxon>
    </lineage>
</organism>
<keyword evidence="7 8" id="KW-0503">Monooxygenase</keyword>
<keyword evidence="6 8" id="KW-0408">Iron</keyword>
<evidence type="ECO:0000256" key="5">
    <source>
        <dbReference type="ARBA" id="ARBA00023002"/>
    </source>
</evidence>
<name>A0ABN2E1V5_9ACTN</name>
<dbReference type="PRINTS" id="PR00385">
    <property type="entry name" value="P450"/>
</dbReference>
<comment type="similarity">
    <text evidence="2 8">Belongs to the cytochrome P450 family.</text>
</comment>
<protein>
    <submittedName>
        <fullName evidence="10">Cytochrome P450</fullName>
    </submittedName>
</protein>
<dbReference type="PANTHER" id="PTHR46696:SF5">
    <property type="entry name" value="CYTOCHROME P450 BJ-1"/>
    <property type="match status" value="1"/>
</dbReference>
<dbReference type="PRINTS" id="PR00359">
    <property type="entry name" value="BP450"/>
</dbReference>
<dbReference type="InterPro" id="IPR036396">
    <property type="entry name" value="Cyt_P450_sf"/>
</dbReference>
<evidence type="ECO:0000256" key="8">
    <source>
        <dbReference type="RuleBase" id="RU000461"/>
    </source>
</evidence>
<evidence type="ECO:0000313" key="10">
    <source>
        <dbReference type="EMBL" id="GAA1593650.1"/>
    </source>
</evidence>
<keyword evidence="4 8" id="KW-0479">Metal-binding</keyword>
<evidence type="ECO:0000256" key="3">
    <source>
        <dbReference type="ARBA" id="ARBA00022617"/>
    </source>
</evidence>
<evidence type="ECO:0000313" key="11">
    <source>
        <dbReference type="Proteomes" id="UP001500393"/>
    </source>
</evidence>
<dbReference type="InterPro" id="IPR017972">
    <property type="entry name" value="Cyt_P450_CS"/>
</dbReference>
<evidence type="ECO:0000256" key="4">
    <source>
        <dbReference type="ARBA" id="ARBA00022723"/>
    </source>
</evidence>
<keyword evidence="11" id="KW-1185">Reference proteome</keyword>
<dbReference type="CDD" id="cd11031">
    <property type="entry name" value="Cyp158A-like"/>
    <property type="match status" value="1"/>
</dbReference>
<dbReference type="Pfam" id="PF00067">
    <property type="entry name" value="p450"/>
    <property type="match status" value="1"/>
</dbReference>
<dbReference type="InterPro" id="IPR002397">
    <property type="entry name" value="Cyt_P450_B"/>
</dbReference>
<keyword evidence="3 8" id="KW-0349">Heme</keyword>
<dbReference type="PANTHER" id="PTHR46696">
    <property type="entry name" value="P450, PUTATIVE (EUROFUNG)-RELATED"/>
    <property type="match status" value="1"/>
</dbReference>
<accession>A0ABN2E1V5</accession>
<keyword evidence="5 8" id="KW-0560">Oxidoreductase</keyword>
<evidence type="ECO:0000256" key="6">
    <source>
        <dbReference type="ARBA" id="ARBA00023004"/>
    </source>
</evidence>
<proteinExistence type="inferred from homology"/>
<dbReference type="InterPro" id="IPR001128">
    <property type="entry name" value="Cyt_P450"/>
</dbReference>
<dbReference type="EMBL" id="BAAAOS010000039">
    <property type="protein sequence ID" value="GAA1593650.1"/>
    <property type="molecule type" value="Genomic_DNA"/>
</dbReference>
<comment type="caution">
    <text evidence="10">The sequence shown here is derived from an EMBL/GenBank/DDBJ whole genome shotgun (WGS) entry which is preliminary data.</text>
</comment>
<dbReference type="Proteomes" id="UP001500393">
    <property type="component" value="Unassembled WGS sequence"/>
</dbReference>
<gene>
    <name evidence="10" type="ORF">GCM10009789_54620</name>
</gene>
<sequence length="419" mass="46546">MTRPAGTGSEGLPNPHRVGGMTEPVLDIPFADAFQFDPSPTFEELRENRPVARVRTLAGAEVWLVTRYDDVKLVLADPRFSRAAVVKQGAPRVALAKPMPNSLTTTDPPEHTRLRKLVSSTFAHRRIERTRPWVADLSAKLADDVAAAGDGADLRELVALPLPIQVICQLLGVPYGDREQFREWTELGYSMRMAEKDRVEQAMTELTAYIDALVTRKLANTAAPAEDLLDELVRAREEGDRLSHDELISFGVNLLVAGHETSANQISSCVATLLRRPDNWAKLVADHSLVPSAIEELLRFNRFSEVGQLRVATEDIELHGVRIKAGEGVMAALNSANRDPREYENPDDLRLDRKDNKHLSFGFGPHFCLGAQLARIELQESLLALLRRFPQMSLAKPAEELKWRRVLVSGLAELPVNLG</sequence>